<evidence type="ECO:0000313" key="2">
    <source>
        <dbReference type="Proteomes" id="UP000815677"/>
    </source>
</evidence>
<accession>A0ABQ0L3M7</accession>
<organism evidence="1 2">
    <name type="scientific">Mycena chlorophos</name>
    <name type="common">Agaric fungus</name>
    <name type="synonym">Agaricus chlorophos</name>
    <dbReference type="NCBI Taxonomy" id="658473"/>
    <lineage>
        <taxon>Eukaryota</taxon>
        <taxon>Fungi</taxon>
        <taxon>Dikarya</taxon>
        <taxon>Basidiomycota</taxon>
        <taxon>Agaricomycotina</taxon>
        <taxon>Agaricomycetes</taxon>
        <taxon>Agaricomycetidae</taxon>
        <taxon>Agaricales</taxon>
        <taxon>Marasmiineae</taxon>
        <taxon>Mycenaceae</taxon>
        <taxon>Mycena</taxon>
    </lineage>
</organism>
<reference evidence="1" key="1">
    <citation type="submission" date="2014-09" db="EMBL/GenBank/DDBJ databases">
        <title>Genome sequence of the luminous mushroom Mycena chlorophos for searching fungal bioluminescence genes.</title>
        <authorList>
            <person name="Tanaka Y."/>
            <person name="Kasuga D."/>
            <person name="Oba Y."/>
            <person name="Hase S."/>
            <person name="Sato K."/>
            <person name="Oba Y."/>
            <person name="Sakakibara Y."/>
        </authorList>
    </citation>
    <scope>NUCLEOTIDE SEQUENCE</scope>
</reference>
<evidence type="ECO:0000313" key="1">
    <source>
        <dbReference type="EMBL" id="GAT45749.1"/>
    </source>
</evidence>
<sequence>MPKPVVFTPKPALAKLPLAARKDIRDNFDNNMDSFKSRIKALLGVEYTININAAEVWAYAADDNTSAGSCFKNYIEGFISALEAFVKKYEDDGKTHFNEAVKQAEITLTVNMLGDKAETLSADVHEGVYRILFRHDRLGYNVNWQESTMLPAIEGVEREGFCLATKHSIEDDYVGTAEPIIEEISKILGAEFTFDPNWEEVYAALVKGGEESVSDWKSSLGRTALAYLDGLKSQLDSQGFRKDDMLQEGLQEIVETKIFRLRVLPKTENTLETVIEDGVCYIQTRPDRWGYNAGWTGENLVKLL</sequence>
<keyword evidence="2" id="KW-1185">Reference proteome</keyword>
<dbReference type="EMBL" id="DF841693">
    <property type="protein sequence ID" value="GAT45749.1"/>
    <property type="molecule type" value="Genomic_DNA"/>
</dbReference>
<gene>
    <name evidence="1" type="ORF">MCHLO_03311</name>
</gene>
<dbReference type="Proteomes" id="UP000815677">
    <property type="component" value="Unassembled WGS sequence"/>
</dbReference>
<proteinExistence type="predicted"/>
<name>A0ABQ0L3M7_MYCCL</name>
<protein>
    <submittedName>
        <fullName evidence="1">Uncharacterized protein</fullName>
    </submittedName>
</protein>